<feature type="compositionally biased region" description="Basic and acidic residues" evidence="1">
    <location>
        <begin position="1"/>
        <end position="31"/>
    </location>
</feature>
<sequence>MRIKNRSEKKNEQRKENILPRLKLGEEEESKRGKKKTGKEGEMEKSADWLNQLRQSSKASYYYAGKSTPHIQKIPTVGMGEKGGGSSLP</sequence>
<dbReference type="Proteomes" id="UP000887013">
    <property type="component" value="Unassembled WGS sequence"/>
</dbReference>
<protein>
    <submittedName>
        <fullName evidence="2">Uncharacterized protein</fullName>
    </submittedName>
</protein>
<accession>A0A8X6IK98</accession>
<feature type="region of interest" description="Disordered" evidence="1">
    <location>
        <begin position="1"/>
        <end position="51"/>
    </location>
</feature>
<comment type="caution">
    <text evidence="2">The sequence shown here is derived from an EMBL/GenBank/DDBJ whole genome shotgun (WGS) entry which is preliminary data.</text>
</comment>
<organism evidence="2 3">
    <name type="scientific">Nephila pilipes</name>
    <name type="common">Giant wood spider</name>
    <name type="synonym">Nephila maculata</name>
    <dbReference type="NCBI Taxonomy" id="299642"/>
    <lineage>
        <taxon>Eukaryota</taxon>
        <taxon>Metazoa</taxon>
        <taxon>Ecdysozoa</taxon>
        <taxon>Arthropoda</taxon>
        <taxon>Chelicerata</taxon>
        <taxon>Arachnida</taxon>
        <taxon>Araneae</taxon>
        <taxon>Araneomorphae</taxon>
        <taxon>Entelegynae</taxon>
        <taxon>Araneoidea</taxon>
        <taxon>Nephilidae</taxon>
        <taxon>Nephila</taxon>
    </lineage>
</organism>
<proteinExistence type="predicted"/>
<dbReference type="EMBL" id="BMAW01045248">
    <property type="protein sequence ID" value="GFS48721.1"/>
    <property type="molecule type" value="Genomic_DNA"/>
</dbReference>
<gene>
    <name evidence="2" type="ORF">NPIL_560251</name>
</gene>
<name>A0A8X6IK98_NEPPI</name>
<evidence type="ECO:0000256" key="1">
    <source>
        <dbReference type="SAM" id="MobiDB-lite"/>
    </source>
</evidence>
<evidence type="ECO:0000313" key="2">
    <source>
        <dbReference type="EMBL" id="GFS48721.1"/>
    </source>
</evidence>
<dbReference type="AlphaFoldDB" id="A0A8X6IK98"/>
<evidence type="ECO:0000313" key="3">
    <source>
        <dbReference type="Proteomes" id="UP000887013"/>
    </source>
</evidence>
<feature type="compositionally biased region" description="Basic and acidic residues" evidence="1">
    <location>
        <begin position="38"/>
        <end position="47"/>
    </location>
</feature>
<keyword evidence="3" id="KW-1185">Reference proteome</keyword>
<reference evidence="2" key="1">
    <citation type="submission" date="2020-08" db="EMBL/GenBank/DDBJ databases">
        <title>Multicomponent nature underlies the extraordinary mechanical properties of spider dragline silk.</title>
        <authorList>
            <person name="Kono N."/>
            <person name="Nakamura H."/>
            <person name="Mori M."/>
            <person name="Yoshida Y."/>
            <person name="Ohtoshi R."/>
            <person name="Malay A.D."/>
            <person name="Moran D.A.P."/>
            <person name="Tomita M."/>
            <person name="Numata K."/>
            <person name="Arakawa K."/>
        </authorList>
    </citation>
    <scope>NUCLEOTIDE SEQUENCE</scope>
</reference>